<dbReference type="InterPro" id="IPR007666">
    <property type="entry name" value="ADP_PFK/GK"/>
</dbReference>
<protein>
    <submittedName>
        <fullName evidence="6">Uncharacterized protein</fullName>
    </submittedName>
</protein>
<dbReference type="SUPFAM" id="SSF53613">
    <property type="entry name" value="Ribokinase-like"/>
    <property type="match status" value="1"/>
</dbReference>
<evidence type="ECO:0000256" key="4">
    <source>
        <dbReference type="ARBA" id="ARBA00022842"/>
    </source>
</evidence>
<accession>A0A448XQN9</accession>
<keyword evidence="7" id="KW-1185">Reference proteome</keyword>
<dbReference type="Gene3D" id="3.40.1190.20">
    <property type="match status" value="1"/>
</dbReference>
<sequence>MPTSLQASLIAHRHTCAASSIQPGFTRLLIDDSFSLTVDPTRWATVDMLRRVSDTAICGQTGSSSGQSTCTETLTSVAAATGTYIVTPRIRFNASSPVACWREPSPRLPLEESGESVESWAAISNLNSASHTPGKHSTEVEVCLTPVPVCTRVRRTVGAGDNISAGALRVQSVSRDTRR</sequence>
<proteinExistence type="predicted"/>
<dbReference type="InterPro" id="IPR029056">
    <property type="entry name" value="Ribokinase-like"/>
</dbReference>
<evidence type="ECO:0000256" key="5">
    <source>
        <dbReference type="ARBA" id="ARBA00023152"/>
    </source>
</evidence>
<reference evidence="6" key="1">
    <citation type="submission" date="2018-11" db="EMBL/GenBank/DDBJ databases">
        <authorList>
            <consortium name="Pathogen Informatics"/>
        </authorList>
    </citation>
    <scope>NUCLEOTIDE SEQUENCE</scope>
</reference>
<dbReference type="GO" id="GO:0006096">
    <property type="term" value="P:glycolytic process"/>
    <property type="evidence" value="ECO:0007669"/>
    <property type="project" value="UniProtKB-KW"/>
</dbReference>
<keyword evidence="1" id="KW-0808">Transferase</keyword>
<evidence type="ECO:0000313" key="6">
    <source>
        <dbReference type="EMBL" id="VEL42523.1"/>
    </source>
</evidence>
<evidence type="ECO:0000256" key="2">
    <source>
        <dbReference type="ARBA" id="ARBA00022723"/>
    </source>
</evidence>
<keyword evidence="3" id="KW-0418">Kinase</keyword>
<keyword evidence="2" id="KW-0479">Metal-binding</keyword>
<name>A0A448XQN9_9PLAT</name>
<dbReference type="GO" id="GO:0046872">
    <property type="term" value="F:metal ion binding"/>
    <property type="evidence" value="ECO:0007669"/>
    <property type="project" value="UniProtKB-KW"/>
</dbReference>
<comment type="caution">
    <text evidence="6">The sequence shown here is derived from an EMBL/GenBank/DDBJ whole genome shotgun (WGS) entry which is preliminary data.</text>
</comment>
<evidence type="ECO:0000256" key="1">
    <source>
        <dbReference type="ARBA" id="ARBA00022679"/>
    </source>
</evidence>
<evidence type="ECO:0000256" key="3">
    <source>
        <dbReference type="ARBA" id="ARBA00022777"/>
    </source>
</evidence>
<evidence type="ECO:0000313" key="7">
    <source>
        <dbReference type="Proteomes" id="UP000784294"/>
    </source>
</evidence>
<dbReference type="OrthoDB" id="5847021at2759"/>
<gene>
    <name evidence="6" type="ORF">PXEA_LOCUS35963</name>
</gene>
<dbReference type="AlphaFoldDB" id="A0A448XQN9"/>
<keyword evidence="5" id="KW-0324">Glycolysis</keyword>
<organism evidence="6 7">
    <name type="scientific">Protopolystoma xenopodis</name>
    <dbReference type="NCBI Taxonomy" id="117903"/>
    <lineage>
        <taxon>Eukaryota</taxon>
        <taxon>Metazoa</taxon>
        <taxon>Spiralia</taxon>
        <taxon>Lophotrochozoa</taxon>
        <taxon>Platyhelminthes</taxon>
        <taxon>Monogenea</taxon>
        <taxon>Polyopisthocotylea</taxon>
        <taxon>Polystomatidea</taxon>
        <taxon>Polystomatidae</taxon>
        <taxon>Protopolystoma</taxon>
    </lineage>
</organism>
<keyword evidence="4" id="KW-0460">Magnesium</keyword>
<dbReference type="GO" id="GO:0016773">
    <property type="term" value="F:phosphotransferase activity, alcohol group as acceptor"/>
    <property type="evidence" value="ECO:0007669"/>
    <property type="project" value="InterPro"/>
</dbReference>
<dbReference type="Proteomes" id="UP000784294">
    <property type="component" value="Unassembled WGS sequence"/>
</dbReference>
<dbReference type="EMBL" id="CAAALY010274905">
    <property type="protein sequence ID" value="VEL42523.1"/>
    <property type="molecule type" value="Genomic_DNA"/>
</dbReference>
<dbReference type="Pfam" id="PF04587">
    <property type="entry name" value="ADP_PFK_GK"/>
    <property type="match status" value="1"/>
</dbReference>
<dbReference type="GO" id="GO:0016301">
    <property type="term" value="F:kinase activity"/>
    <property type="evidence" value="ECO:0007669"/>
    <property type="project" value="UniProtKB-KW"/>
</dbReference>